<comment type="subcellular location">
    <subcellularLocation>
        <location evidence="8">Cytoplasm</location>
    </subcellularLocation>
</comment>
<evidence type="ECO:0000256" key="2">
    <source>
        <dbReference type="ARBA" id="ARBA00022490"/>
    </source>
</evidence>
<dbReference type="SUPFAM" id="SSF48163">
    <property type="entry name" value="An anticodon-binding domain of class I aminoacyl-tRNA synthetases"/>
    <property type="match status" value="1"/>
</dbReference>
<keyword evidence="3 8" id="KW-0436">Ligase</keyword>
<evidence type="ECO:0000313" key="12">
    <source>
        <dbReference type="Proteomes" id="UP000326570"/>
    </source>
</evidence>
<evidence type="ECO:0000256" key="7">
    <source>
        <dbReference type="ARBA" id="ARBA00023146"/>
    </source>
</evidence>
<sequence length="515" mass="58968">MEREVRVRFAPSPTGPLHIGGVRTALYNYLFAKKMGGKMLLRIEDTDQNRFIPGAENYIFEALEWCGIKLDESPVVGGPHAPYRQSERKPMYMEYAMKLVNEGNAYYAFDTAEELDAMRERLKAAKVATPQYNSITRNTMKNSLTLPEDEVKQRLANGDPYVIRLKVPRKEEIRLKDMIRGWVMVHSSAIDDKVLMKSDGMPTYHLANIVDDHLMEITHVIRGEEWLPSAPLHVLLYRYLGWESTMPEFAHLPLLLKPDGNGKLSKRDGDKLGFPVFPLNWVDPFTGEKSSGYRENGYLPEAFVNFLAFLGWNPGTQQEIFSMDELIEAFSIERIGKSGTRFDQNKVKWYNEQYLRAKPDEELAVYLLDALKEHNIECSPEKAAKIASVMKERVTFPQDFWREAKYMFIAPETYNEQVAAKKWNSQAVNIFEQFKNELPGIEVFMAEEIKHLLNSILERNGMKLGAVMQALRLAITGVEAGPDLMAIIEIIGKEETVKRLETAIEKLQPYALKTA</sequence>
<dbReference type="CDD" id="cd00808">
    <property type="entry name" value="GluRS_core"/>
    <property type="match status" value="1"/>
</dbReference>
<dbReference type="SUPFAM" id="SSF52374">
    <property type="entry name" value="Nucleotidylyl transferase"/>
    <property type="match status" value="1"/>
</dbReference>
<dbReference type="InterPro" id="IPR004527">
    <property type="entry name" value="Glu-tRNA-ligase_bac/mito"/>
</dbReference>
<protein>
    <recommendedName>
        <fullName evidence="8">Glutamate--tRNA ligase</fullName>
        <ecNumber evidence="8">6.1.1.17</ecNumber>
    </recommendedName>
    <alternativeName>
        <fullName evidence="8">Glutamyl-tRNA synthetase</fullName>
        <shortName evidence="8">GluRS</shortName>
    </alternativeName>
</protein>
<feature type="short sequence motif" description="'KMSKS' region" evidence="8">
    <location>
        <begin position="263"/>
        <end position="267"/>
    </location>
</feature>
<dbReference type="AlphaFoldDB" id="A0A5N1IQB8"/>
<dbReference type="PANTHER" id="PTHR43311:SF2">
    <property type="entry name" value="GLUTAMATE--TRNA LIGASE, MITOCHONDRIAL-RELATED"/>
    <property type="match status" value="1"/>
</dbReference>
<dbReference type="InterPro" id="IPR045462">
    <property type="entry name" value="aa-tRNA-synth_I_cd-bd"/>
</dbReference>
<evidence type="ECO:0000259" key="9">
    <source>
        <dbReference type="Pfam" id="PF00749"/>
    </source>
</evidence>
<comment type="catalytic activity">
    <reaction evidence="8">
        <text>tRNA(Glu) + L-glutamate + ATP = L-glutamyl-tRNA(Glu) + AMP + diphosphate</text>
        <dbReference type="Rhea" id="RHEA:23540"/>
        <dbReference type="Rhea" id="RHEA-COMP:9663"/>
        <dbReference type="Rhea" id="RHEA-COMP:9680"/>
        <dbReference type="ChEBI" id="CHEBI:29985"/>
        <dbReference type="ChEBI" id="CHEBI:30616"/>
        <dbReference type="ChEBI" id="CHEBI:33019"/>
        <dbReference type="ChEBI" id="CHEBI:78442"/>
        <dbReference type="ChEBI" id="CHEBI:78520"/>
        <dbReference type="ChEBI" id="CHEBI:456215"/>
        <dbReference type="EC" id="6.1.1.17"/>
    </reaction>
</comment>
<feature type="domain" description="Glutamyl/glutaminyl-tRNA synthetase class Ib catalytic" evidence="9">
    <location>
        <begin position="4"/>
        <end position="349"/>
    </location>
</feature>
<dbReference type="FunFam" id="3.40.50.620:FF:000127">
    <property type="entry name" value="Glutamate--tRNA ligase"/>
    <property type="match status" value="1"/>
</dbReference>
<keyword evidence="7 8" id="KW-0030">Aminoacyl-tRNA synthetase</keyword>
<dbReference type="GO" id="GO:0004818">
    <property type="term" value="F:glutamate-tRNA ligase activity"/>
    <property type="evidence" value="ECO:0007669"/>
    <property type="project" value="UniProtKB-UniRule"/>
</dbReference>
<dbReference type="InterPro" id="IPR008925">
    <property type="entry name" value="aa_tRNA-synth_I_cd-bd_sf"/>
</dbReference>
<evidence type="ECO:0000256" key="1">
    <source>
        <dbReference type="ARBA" id="ARBA00007894"/>
    </source>
</evidence>
<dbReference type="EMBL" id="VTWT01000007">
    <property type="protein sequence ID" value="KAA9331725.1"/>
    <property type="molecule type" value="Genomic_DNA"/>
</dbReference>
<keyword evidence="5 8" id="KW-0067">ATP-binding</keyword>
<dbReference type="PRINTS" id="PR00987">
    <property type="entry name" value="TRNASYNTHGLU"/>
</dbReference>
<feature type="binding site" evidence="8">
    <location>
        <position position="266"/>
    </location>
    <ligand>
        <name>ATP</name>
        <dbReference type="ChEBI" id="CHEBI:30616"/>
    </ligand>
</feature>
<dbReference type="GO" id="GO:0005524">
    <property type="term" value="F:ATP binding"/>
    <property type="evidence" value="ECO:0007669"/>
    <property type="project" value="UniProtKB-UniRule"/>
</dbReference>
<dbReference type="PROSITE" id="PS00178">
    <property type="entry name" value="AA_TRNA_LIGASE_I"/>
    <property type="match status" value="1"/>
</dbReference>
<keyword evidence="2 8" id="KW-0963">Cytoplasm</keyword>
<feature type="domain" description="Aminoacyl-tRNA synthetase class I anticodon-binding" evidence="10">
    <location>
        <begin position="378"/>
        <end position="504"/>
    </location>
</feature>
<dbReference type="InterPro" id="IPR001412">
    <property type="entry name" value="aa-tRNA-synth_I_CS"/>
</dbReference>
<evidence type="ECO:0000313" key="11">
    <source>
        <dbReference type="EMBL" id="KAA9331725.1"/>
    </source>
</evidence>
<dbReference type="RefSeq" id="WP_150904335.1">
    <property type="nucleotide sequence ID" value="NZ_VTWT01000007.1"/>
</dbReference>
<organism evidence="11 12">
    <name type="scientific">Adhaeribacter soli</name>
    <dbReference type="NCBI Taxonomy" id="2607655"/>
    <lineage>
        <taxon>Bacteria</taxon>
        <taxon>Pseudomonadati</taxon>
        <taxon>Bacteroidota</taxon>
        <taxon>Cytophagia</taxon>
        <taxon>Cytophagales</taxon>
        <taxon>Hymenobacteraceae</taxon>
        <taxon>Adhaeribacter</taxon>
    </lineage>
</organism>
<gene>
    <name evidence="8" type="primary">gltX</name>
    <name evidence="11" type="ORF">F0P94_13010</name>
</gene>
<evidence type="ECO:0000256" key="4">
    <source>
        <dbReference type="ARBA" id="ARBA00022741"/>
    </source>
</evidence>
<dbReference type="Gene3D" id="1.10.10.350">
    <property type="match status" value="1"/>
</dbReference>
<dbReference type="GO" id="GO:0008270">
    <property type="term" value="F:zinc ion binding"/>
    <property type="evidence" value="ECO:0007669"/>
    <property type="project" value="InterPro"/>
</dbReference>
<dbReference type="Proteomes" id="UP000326570">
    <property type="component" value="Unassembled WGS sequence"/>
</dbReference>
<keyword evidence="12" id="KW-1185">Reference proteome</keyword>
<dbReference type="NCBIfam" id="TIGR00464">
    <property type="entry name" value="gltX_bact"/>
    <property type="match status" value="1"/>
</dbReference>
<comment type="caution">
    <text evidence="8">Lacks conserved residue(s) required for the propagation of feature annotation.</text>
</comment>
<proteinExistence type="inferred from homology"/>
<dbReference type="Pfam" id="PF00749">
    <property type="entry name" value="tRNA-synt_1c"/>
    <property type="match status" value="1"/>
</dbReference>
<comment type="function">
    <text evidence="8">Catalyzes the attachment of glutamate to tRNA(Glu) in a two-step reaction: glutamate is first activated by ATP to form Glu-AMP and then transferred to the acceptor end of tRNA(Glu).</text>
</comment>
<dbReference type="InterPro" id="IPR033910">
    <property type="entry name" value="GluRS_core"/>
</dbReference>
<comment type="subunit">
    <text evidence="8">Monomer.</text>
</comment>
<dbReference type="EC" id="6.1.1.17" evidence="8"/>
<dbReference type="GO" id="GO:0006424">
    <property type="term" value="P:glutamyl-tRNA aminoacylation"/>
    <property type="evidence" value="ECO:0007669"/>
    <property type="project" value="UniProtKB-UniRule"/>
</dbReference>
<dbReference type="Pfam" id="PF19269">
    <property type="entry name" value="Anticodon_2"/>
    <property type="match status" value="1"/>
</dbReference>
<dbReference type="GO" id="GO:0005829">
    <property type="term" value="C:cytosol"/>
    <property type="evidence" value="ECO:0007669"/>
    <property type="project" value="TreeGrafter"/>
</dbReference>
<comment type="caution">
    <text evidence="11">The sequence shown here is derived from an EMBL/GenBank/DDBJ whole genome shotgun (WGS) entry which is preliminary data.</text>
</comment>
<dbReference type="InterPro" id="IPR020058">
    <property type="entry name" value="Glu/Gln-tRNA-synth_Ib_cat-dom"/>
</dbReference>
<keyword evidence="6 8" id="KW-0648">Protein biosynthesis</keyword>
<keyword evidence="4 8" id="KW-0547">Nucleotide-binding</keyword>
<evidence type="ECO:0000259" key="10">
    <source>
        <dbReference type="Pfam" id="PF19269"/>
    </source>
</evidence>
<dbReference type="Gene3D" id="3.90.800.10">
    <property type="entry name" value="Glutamyl-tRNA Synthetase, Domain 3"/>
    <property type="match status" value="1"/>
</dbReference>
<dbReference type="PANTHER" id="PTHR43311">
    <property type="entry name" value="GLUTAMATE--TRNA LIGASE"/>
    <property type="match status" value="1"/>
</dbReference>
<dbReference type="InterPro" id="IPR014729">
    <property type="entry name" value="Rossmann-like_a/b/a_fold"/>
</dbReference>
<name>A0A5N1IQB8_9BACT</name>
<evidence type="ECO:0000256" key="6">
    <source>
        <dbReference type="ARBA" id="ARBA00022917"/>
    </source>
</evidence>
<evidence type="ECO:0000256" key="8">
    <source>
        <dbReference type="HAMAP-Rule" id="MF_00022"/>
    </source>
</evidence>
<accession>A0A5N1IQB8</accession>
<evidence type="ECO:0000256" key="5">
    <source>
        <dbReference type="ARBA" id="ARBA00022840"/>
    </source>
</evidence>
<feature type="short sequence motif" description="'HIGH' region" evidence="8">
    <location>
        <begin position="11"/>
        <end position="21"/>
    </location>
</feature>
<dbReference type="InterPro" id="IPR049940">
    <property type="entry name" value="GluQ/Sye"/>
</dbReference>
<dbReference type="InterPro" id="IPR020751">
    <property type="entry name" value="aa-tRNA-synth_I_codon-bd_sub2"/>
</dbReference>
<dbReference type="HAMAP" id="MF_00022">
    <property type="entry name" value="Glu_tRNA_synth_type1"/>
    <property type="match status" value="1"/>
</dbReference>
<comment type="similarity">
    <text evidence="1 8">Belongs to the class-I aminoacyl-tRNA synthetase family. Glutamate--tRNA ligase type 1 subfamily.</text>
</comment>
<reference evidence="11 12" key="1">
    <citation type="submission" date="2019-09" db="EMBL/GenBank/DDBJ databases">
        <title>Genome sequence of Adhaeribacter sp. M2.</title>
        <authorList>
            <person name="Srinivasan S."/>
        </authorList>
    </citation>
    <scope>NUCLEOTIDE SEQUENCE [LARGE SCALE GENOMIC DNA]</scope>
    <source>
        <strain evidence="11 12">M2</strain>
    </source>
</reference>
<dbReference type="InterPro" id="IPR020061">
    <property type="entry name" value="Glu_tRNA_lig_a-bdl"/>
</dbReference>
<dbReference type="GO" id="GO:0000049">
    <property type="term" value="F:tRNA binding"/>
    <property type="evidence" value="ECO:0007669"/>
    <property type="project" value="InterPro"/>
</dbReference>
<dbReference type="Gene3D" id="3.40.50.620">
    <property type="entry name" value="HUPs"/>
    <property type="match status" value="1"/>
</dbReference>
<dbReference type="Gene3D" id="1.10.1160.10">
    <property type="entry name" value="Glutamyl-trna Synthetase, Domain 2"/>
    <property type="match status" value="1"/>
</dbReference>
<dbReference type="InterPro" id="IPR000924">
    <property type="entry name" value="Glu/Gln-tRNA-synth"/>
</dbReference>
<evidence type="ECO:0000256" key="3">
    <source>
        <dbReference type="ARBA" id="ARBA00022598"/>
    </source>
</evidence>